<sequence>MYHPTRGGVRGGRDQFSWEDVKADKHRENFLGHSIKAPVGRWQKGKDLHWYTRDKKSQSSDDALKDEIQRIKEEEEQAMREALGLAPKRASRPQGNRLDKHELSELVKRGSTAEDVGAGHAEAAWVHGLGFTRAPRAWEDPSTLQSSLEVVPPEMVKPAVPNTPVQNPEKDESQDDNKRKERSTEIDELKDESNRKKKRHEEKKHERHERREKRHSHNSDDKRKHRKDKEKRRHDSD</sequence>
<feature type="compositionally biased region" description="Basic and acidic residues" evidence="1">
    <location>
        <begin position="168"/>
        <end position="194"/>
    </location>
</feature>
<evidence type="ECO:0000313" key="3">
    <source>
        <dbReference type="EMBL" id="KAH7547730.1"/>
    </source>
</evidence>
<evidence type="ECO:0000259" key="2">
    <source>
        <dbReference type="Pfam" id="PF10159"/>
    </source>
</evidence>
<evidence type="ECO:0000256" key="1">
    <source>
        <dbReference type="SAM" id="MobiDB-lite"/>
    </source>
</evidence>
<keyword evidence="4" id="KW-1185">Reference proteome</keyword>
<comment type="caution">
    <text evidence="3">The sequence shown here is derived from an EMBL/GenBank/DDBJ whole genome shotgun (WGS) entry which is preliminary data.</text>
</comment>
<dbReference type="PANTHER" id="PTHR14580">
    <property type="entry name" value="MULTIPLE MYELOMA TUMOR-ASSOCIATED PROTEIN 2 FAMILY MEMBER"/>
    <property type="match status" value="1"/>
</dbReference>
<dbReference type="PANTHER" id="PTHR14580:SF0">
    <property type="entry name" value="MULTIPLE MYELOMA TUMOR-ASSOCIATED PROTEIN 2"/>
    <property type="match status" value="1"/>
</dbReference>
<proteinExistence type="predicted"/>
<evidence type="ECO:0000313" key="4">
    <source>
        <dbReference type="Proteomes" id="UP000827721"/>
    </source>
</evidence>
<gene>
    <name evidence="3" type="ORF">JRO89_XS14G0008100</name>
</gene>
<feature type="domain" description="Multiple myeloma tumor-associated protein 2-like N-terminal" evidence="2">
    <location>
        <begin position="8"/>
        <end position="84"/>
    </location>
</feature>
<reference evidence="3 4" key="1">
    <citation type="submission" date="2021-02" db="EMBL/GenBank/DDBJ databases">
        <title>Plant Genome Project.</title>
        <authorList>
            <person name="Zhang R.-G."/>
        </authorList>
    </citation>
    <scope>NUCLEOTIDE SEQUENCE [LARGE SCALE GENOMIC DNA]</scope>
    <source>
        <tissue evidence="3">Leaves</tissue>
    </source>
</reference>
<dbReference type="InterPro" id="IPR019315">
    <property type="entry name" value="MMTA2_N"/>
</dbReference>
<feature type="compositionally biased region" description="Basic residues" evidence="1">
    <location>
        <begin position="195"/>
        <end position="216"/>
    </location>
</feature>
<protein>
    <recommendedName>
        <fullName evidence="2">Multiple myeloma tumor-associated protein 2-like N-terminal domain-containing protein</fullName>
    </recommendedName>
</protein>
<name>A0ABQ8H352_9ROSI</name>
<feature type="region of interest" description="Disordered" evidence="1">
    <location>
        <begin position="140"/>
        <end position="237"/>
    </location>
</feature>
<feature type="region of interest" description="Disordered" evidence="1">
    <location>
        <begin position="73"/>
        <end position="104"/>
    </location>
</feature>
<dbReference type="EMBL" id="JAFEMO010000014">
    <property type="protein sequence ID" value="KAH7547730.1"/>
    <property type="molecule type" value="Genomic_DNA"/>
</dbReference>
<dbReference type="Proteomes" id="UP000827721">
    <property type="component" value="Unassembled WGS sequence"/>
</dbReference>
<accession>A0ABQ8H352</accession>
<dbReference type="Pfam" id="PF10159">
    <property type="entry name" value="MMtag"/>
    <property type="match status" value="1"/>
</dbReference>
<dbReference type="InterPro" id="IPR039207">
    <property type="entry name" value="MMTAG2-like"/>
</dbReference>
<feature type="compositionally biased region" description="Basic residues" evidence="1">
    <location>
        <begin position="223"/>
        <end position="237"/>
    </location>
</feature>
<organism evidence="3 4">
    <name type="scientific">Xanthoceras sorbifolium</name>
    <dbReference type="NCBI Taxonomy" id="99658"/>
    <lineage>
        <taxon>Eukaryota</taxon>
        <taxon>Viridiplantae</taxon>
        <taxon>Streptophyta</taxon>
        <taxon>Embryophyta</taxon>
        <taxon>Tracheophyta</taxon>
        <taxon>Spermatophyta</taxon>
        <taxon>Magnoliopsida</taxon>
        <taxon>eudicotyledons</taxon>
        <taxon>Gunneridae</taxon>
        <taxon>Pentapetalae</taxon>
        <taxon>rosids</taxon>
        <taxon>malvids</taxon>
        <taxon>Sapindales</taxon>
        <taxon>Sapindaceae</taxon>
        <taxon>Xanthoceroideae</taxon>
        <taxon>Xanthoceras</taxon>
    </lineage>
</organism>